<accession>A0ABU6STW1</accession>
<evidence type="ECO:0000313" key="3">
    <source>
        <dbReference type="Proteomes" id="UP001341840"/>
    </source>
</evidence>
<feature type="compositionally biased region" description="Basic and acidic residues" evidence="1">
    <location>
        <begin position="100"/>
        <end position="112"/>
    </location>
</feature>
<protein>
    <submittedName>
        <fullName evidence="2">Uncharacterized protein</fullName>
    </submittedName>
</protein>
<comment type="caution">
    <text evidence="2">The sequence shown here is derived from an EMBL/GenBank/DDBJ whole genome shotgun (WGS) entry which is preliminary data.</text>
</comment>
<sequence length="123" mass="14151">MRSRSRAGVRDEEVFDDNFMLKRRISGPKCRGRAQGKLKRTREARRMEKKSKRAQLSVDRAPALSRWRARALLSLIWKFPLVACSRDPDGAPAPPLFRNAQDKDLARPRDEGVAPARRRQNSL</sequence>
<feature type="region of interest" description="Disordered" evidence="1">
    <location>
        <begin position="87"/>
        <end position="123"/>
    </location>
</feature>
<reference evidence="2 3" key="1">
    <citation type="journal article" date="2023" name="Plants (Basel)">
        <title>Bridging the Gap: Combining Genomics and Transcriptomics Approaches to Understand Stylosanthes scabra, an Orphan Legume from the Brazilian Caatinga.</title>
        <authorList>
            <person name="Ferreira-Neto J.R.C."/>
            <person name="da Silva M.D."/>
            <person name="Binneck E."/>
            <person name="de Melo N.F."/>
            <person name="da Silva R.H."/>
            <person name="de Melo A.L.T.M."/>
            <person name="Pandolfi V."/>
            <person name="Bustamante F.O."/>
            <person name="Brasileiro-Vidal A.C."/>
            <person name="Benko-Iseppon A.M."/>
        </authorList>
    </citation>
    <scope>NUCLEOTIDE SEQUENCE [LARGE SCALE GENOMIC DNA]</scope>
    <source>
        <tissue evidence="2">Leaves</tissue>
    </source>
</reference>
<dbReference type="EMBL" id="JASCZI010061932">
    <property type="protein sequence ID" value="MED6139770.1"/>
    <property type="molecule type" value="Genomic_DNA"/>
</dbReference>
<evidence type="ECO:0000313" key="2">
    <source>
        <dbReference type="EMBL" id="MED6139770.1"/>
    </source>
</evidence>
<feature type="compositionally biased region" description="Basic residues" evidence="1">
    <location>
        <begin position="26"/>
        <end position="53"/>
    </location>
</feature>
<gene>
    <name evidence="2" type="ORF">PIB30_087055</name>
</gene>
<evidence type="ECO:0000256" key="1">
    <source>
        <dbReference type="SAM" id="MobiDB-lite"/>
    </source>
</evidence>
<keyword evidence="3" id="KW-1185">Reference proteome</keyword>
<feature type="region of interest" description="Disordered" evidence="1">
    <location>
        <begin position="26"/>
        <end position="60"/>
    </location>
</feature>
<name>A0ABU6STW1_9FABA</name>
<organism evidence="2 3">
    <name type="scientific">Stylosanthes scabra</name>
    <dbReference type="NCBI Taxonomy" id="79078"/>
    <lineage>
        <taxon>Eukaryota</taxon>
        <taxon>Viridiplantae</taxon>
        <taxon>Streptophyta</taxon>
        <taxon>Embryophyta</taxon>
        <taxon>Tracheophyta</taxon>
        <taxon>Spermatophyta</taxon>
        <taxon>Magnoliopsida</taxon>
        <taxon>eudicotyledons</taxon>
        <taxon>Gunneridae</taxon>
        <taxon>Pentapetalae</taxon>
        <taxon>rosids</taxon>
        <taxon>fabids</taxon>
        <taxon>Fabales</taxon>
        <taxon>Fabaceae</taxon>
        <taxon>Papilionoideae</taxon>
        <taxon>50 kb inversion clade</taxon>
        <taxon>dalbergioids sensu lato</taxon>
        <taxon>Dalbergieae</taxon>
        <taxon>Pterocarpus clade</taxon>
        <taxon>Stylosanthes</taxon>
    </lineage>
</organism>
<proteinExistence type="predicted"/>
<dbReference type="Proteomes" id="UP001341840">
    <property type="component" value="Unassembled WGS sequence"/>
</dbReference>